<evidence type="ECO:0000313" key="2">
    <source>
        <dbReference type="Proteomes" id="UP001178281"/>
    </source>
</evidence>
<gene>
    <name evidence="1" type="ORF">Q7X28_08835</name>
</gene>
<dbReference type="AlphaFoldDB" id="A0AA90SQM9"/>
<proteinExistence type="predicted"/>
<name>A0AA90SQM9_9ACTN</name>
<reference evidence="1" key="1">
    <citation type="submission" date="2023-08" db="EMBL/GenBank/DDBJ databases">
        <title>The draft genome of Tsukamurella strandjordii strain 050030.</title>
        <authorList>
            <person name="Zhao F."/>
            <person name="Feng Y."/>
            <person name="Zong Z."/>
        </authorList>
    </citation>
    <scope>NUCLEOTIDE SEQUENCE</scope>
    <source>
        <strain evidence="1">050030</strain>
    </source>
</reference>
<accession>A0AA90SQM9</accession>
<organism evidence="1 2">
    <name type="scientific">Tsukamurella strandjordii</name>
    <dbReference type="NCBI Taxonomy" id="147577"/>
    <lineage>
        <taxon>Bacteria</taxon>
        <taxon>Bacillati</taxon>
        <taxon>Actinomycetota</taxon>
        <taxon>Actinomycetes</taxon>
        <taxon>Mycobacteriales</taxon>
        <taxon>Tsukamurellaceae</taxon>
        <taxon>Tsukamurella</taxon>
    </lineage>
</organism>
<dbReference type="RefSeq" id="WP_305111043.1">
    <property type="nucleotide sequence ID" value="NZ_BAAAII010000004.1"/>
</dbReference>
<dbReference type="EMBL" id="JAUTIX010000003">
    <property type="protein sequence ID" value="MDP0398031.1"/>
    <property type="molecule type" value="Genomic_DNA"/>
</dbReference>
<keyword evidence="2" id="KW-1185">Reference proteome</keyword>
<dbReference type="Proteomes" id="UP001178281">
    <property type="component" value="Unassembled WGS sequence"/>
</dbReference>
<comment type="caution">
    <text evidence="1">The sequence shown here is derived from an EMBL/GenBank/DDBJ whole genome shotgun (WGS) entry which is preliminary data.</text>
</comment>
<protein>
    <submittedName>
        <fullName evidence="1">PIN domain-containing protein</fullName>
    </submittedName>
</protein>
<sequence length="218" mass="24155">MTGGPRFVELATEPRTFVFDINVWLNVADLLGTNAVQSDRERLDRAVAQRPIPDREQPQMDDYRVWRMAASGLFTPSLTAIVYISRSMIKTLYTKLTQPESGPTAETAGLGWTRDEARDFISDAVMSFARLPEHDGFQEPISAVRGGTHQPALDHEDGMVLACALQVGAHFLVTSDSDFNAVRGDRRWKNTLAIVTPGMLTALQRRYGGGAGPSRRYD</sequence>
<dbReference type="InterPro" id="IPR029060">
    <property type="entry name" value="PIN-like_dom_sf"/>
</dbReference>
<dbReference type="SUPFAM" id="SSF88723">
    <property type="entry name" value="PIN domain-like"/>
    <property type="match status" value="1"/>
</dbReference>
<evidence type="ECO:0000313" key="1">
    <source>
        <dbReference type="EMBL" id="MDP0398031.1"/>
    </source>
</evidence>